<evidence type="ECO:0000256" key="1">
    <source>
        <dbReference type="ARBA" id="ARBA00022679"/>
    </source>
</evidence>
<evidence type="ECO:0000259" key="3">
    <source>
        <dbReference type="PROSITE" id="PS51186"/>
    </source>
</evidence>
<evidence type="ECO:0000313" key="6">
    <source>
        <dbReference type="Proteomes" id="UP000534306"/>
    </source>
</evidence>
<evidence type="ECO:0000256" key="2">
    <source>
        <dbReference type="ARBA" id="ARBA00023315"/>
    </source>
</evidence>
<keyword evidence="4" id="KW-0687">Ribonucleoprotein</keyword>
<dbReference type="AlphaFoldDB" id="A0A7Y4L5V4"/>
<organism evidence="5 6">
    <name type="scientific">Kribbella sandramycini</name>
    <dbReference type="NCBI Taxonomy" id="60450"/>
    <lineage>
        <taxon>Bacteria</taxon>
        <taxon>Bacillati</taxon>
        <taxon>Actinomycetota</taxon>
        <taxon>Actinomycetes</taxon>
        <taxon>Propionibacteriales</taxon>
        <taxon>Kribbellaceae</taxon>
        <taxon>Kribbella</taxon>
    </lineage>
</organism>
<keyword evidence="4" id="KW-0689">Ribosomal protein</keyword>
<evidence type="ECO:0000313" key="5">
    <source>
        <dbReference type="EMBL" id="NOL44948.1"/>
    </source>
</evidence>
<dbReference type="InterPro" id="IPR016181">
    <property type="entry name" value="Acyl_CoA_acyltransferase"/>
</dbReference>
<keyword evidence="6" id="KW-1185">Reference proteome</keyword>
<dbReference type="Proteomes" id="UP000553957">
    <property type="component" value="Unassembled WGS sequence"/>
</dbReference>
<dbReference type="Gene3D" id="3.40.630.30">
    <property type="match status" value="1"/>
</dbReference>
<dbReference type="CDD" id="cd04301">
    <property type="entry name" value="NAT_SF"/>
    <property type="match status" value="1"/>
</dbReference>
<dbReference type="PROSITE" id="PS51186">
    <property type="entry name" value="GNAT"/>
    <property type="match status" value="1"/>
</dbReference>
<reference evidence="5 6" key="1">
    <citation type="submission" date="2020-05" db="EMBL/GenBank/DDBJ databases">
        <title>Genome sequence of Kribbella sandramycini ATCC 39419.</title>
        <authorList>
            <person name="Maclea K.S."/>
            <person name="Fair J.L."/>
        </authorList>
    </citation>
    <scope>NUCLEOTIDE SEQUENCE [LARGE SCALE GENOMIC DNA]</scope>
    <source>
        <strain evidence="5 6">ATCC 39419</strain>
    </source>
</reference>
<dbReference type="Proteomes" id="UP000534306">
    <property type="component" value="Unassembled WGS sequence"/>
</dbReference>
<dbReference type="PANTHER" id="PTHR43877">
    <property type="entry name" value="AMINOALKYLPHOSPHONATE N-ACETYLTRANSFERASE-RELATED-RELATED"/>
    <property type="match status" value="1"/>
</dbReference>
<sequence length="160" mass="18059">MELRPYRPDDLDELIALTIETFGPFYEQSYRPVVGELIFTNTHGEWRDDYHRHVATLHNPDENRYAAVAEDGGALVGYVAWDFDPAKRHGGIDILATASTHRRQGLAKSLCEHAFAHLKAQGIETVEIGTGGDPFHEPARALYESLGCTPFPTTRYYREL</sequence>
<dbReference type="SUPFAM" id="SSF55729">
    <property type="entry name" value="Acyl-CoA N-acyltransferases (Nat)"/>
    <property type="match status" value="1"/>
</dbReference>
<dbReference type="RefSeq" id="WP_171678206.1">
    <property type="nucleotide sequence ID" value="NZ_BAAAGT010000001.1"/>
</dbReference>
<reference evidence="4 7" key="2">
    <citation type="submission" date="2020-08" db="EMBL/GenBank/DDBJ databases">
        <title>Sequencing the genomes of 1000 actinobacteria strains.</title>
        <authorList>
            <person name="Klenk H.-P."/>
        </authorList>
    </citation>
    <scope>NUCLEOTIDE SEQUENCE [LARGE SCALE GENOMIC DNA]</scope>
    <source>
        <strain evidence="4 7">DSM 15626</strain>
    </source>
</reference>
<dbReference type="GO" id="GO:0005840">
    <property type="term" value="C:ribosome"/>
    <property type="evidence" value="ECO:0007669"/>
    <property type="project" value="UniProtKB-KW"/>
</dbReference>
<proteinExistence type="predicted"/>
<dbReference type="PANTHER" id="PTHR43877:SF1">
    <property type="entry name" value="ACETYLTRANSFERASE"/>
    <property type="match status" value="1"/>
</dbReference>
<protein>
    <submittedName>
        <fullName evidence="5">GNAT family N-acetyltransferase</fullName>
    </submittedName>
    <submittedName>
        <fullName evidence="4">Ribosomal protein S18 acetylase RimI-like enzyme</fullName>
    </submittedName>
</protein>
<dbReference type="Pfam" id="PF00583">
    <property type="entry name" value="Acetyltransf_1"/>
    <property type="match status" value="1"/>
</dbReference>
<dbReference type="EMBL" id="JABJRC010000010">
    <property type="protein sequence ID" value="NOL44948.1"/>
    <property type="molecule type" value="Genomic_DNA"/>
</dbReference>
<dbReference type="InterPro" id="IPR000182">
    <property type="entry name" value="GNAT_dom"/>
</dbReference>
<keyword evidence="1 5" id="KW-0808">Transferase</keyword>
<dbReference type="InterPro" id="IPR050832">
    <property type="entry name" value="Bact_Acetyltransf"/>
</dbReference>
<evidence type="ECO:0000313" key="7">
    <source>
        <dbReference type="Proteomes" id="UP000553957"/>
    </source>
</evidence>
<name>A0A7Y4L5V4_9ACTN</name>
<keyword evidence="2" id="KW-0012">Acyltransferase</keyword>
<dbReference type="GO" id="GO:0016747">
    <property type="term" value="F:acyltransferase activity, transferring groups other than amino-acyl groups"/>
    <property type="evidence" value="ECO:0007669"/>
    <property type="project" value="InterPro"/>
</dbReference>
<evidence type="ECO:0000313" key="4">
    <source>
        <dbReference type="EMBL" id="MBB6565942.1"/>
    </source>
</evidence>
<gene>
    <name evidence="4" type="ORF">HNR71_001579</name>
    <name evidence="5" type="ORF">HPO96_32320</name>
</gene>
<dbReference type="EMBL" id="JACHKF010000001">
    <property type="protein sequence ID" value="MBB6565942.1"/>
    <property type="molecule type" value="Genomic_DNA"/>
</dbReference>
<accession>A0A7Y4L5V4</accession>
<comment type="caution">
    <text evidence="5">The sequence shown here is derived from an EMBL/GenBank/DDBJ whole genome shotgun (WGS) entry which is preliminary data.</text>
</comment>
<feature type="domain" description="N-acetyltransferase" evidence="3">
    <location>
        <begin position="1"/>
        <end position="160"/>
    </location>
</feature>